<dbReference type="AlphaFoldDB" id="A0A1G9H989"/>
<dbReference type="Pfam" id="PF21274">
    <property type="entry name" value="Rng_hyd_C"/>
    <property type="match status" value="1"/>
</dbReference>
<gene>
    <name evidence="5" type="ORF">SAMN05216257_11134</name>
</gene>
<feature type="domain" description="FAD-binding" evidence="4">
    <location>
        <begin position="24"/>
        <end position="105"/>
    </location>
</feature>
<sequence length="287" mass="30562">MPQGTTAGTLDLGGLLAAAVGRAFPFELIHLGFWDLRIAVADRWRAGRVFIAGDAAHSHPPYGGYGINTGFEDARNLGWKLAAVLQGWGGPELLDSYDAERRPVFISTARDFTERFIEEDRAFLRRFSPERDRAAFEAAWAARNAGAEEVVAFEPHYERSPIVPSSRGTPSARGRHDFAARASHHMAPMTLPDGRGLHQALGPGLTLLALDADPAPWADAARALGLPLTVLTAPRSGEAARYGAGLVLISPDLYAAWAGETDDPAAHDPAAVLSRAAGYPAPAVGGR</sequence>
<dbReference type="InterPro" id="IPR050641">
    <property type="entry name" value="RIFMO-like"/>
</dbReference>
<reference evidence="6" key="1">
    <citation type="submission" date="2016-10" db="EMBL/GenBank/DDBJ databases">
        <authorList>
            <person name="Varghese N."/>
            <person name="Submissions S."/>
        </authorList>
    </citation>
    <scope>NUCLEOTIDE SEQUENCE [LARGE SCALE GENOMIC DNA]</scope>
    <source>
        <strain evidence="6">CGMCC 1.10789</strain>
    </source>
</reference>
<dbReference type="InterPro" id="IPR002938">
    <property type="entry name" value="FAD-bd"/>
</dbReference>
<evidence type="ECO:0000256" key="3">
    <source>
        <dbReference type="ARBA" id="ARBA00022827"/>
    </source>
</evidence>
<name>A0A1G9H989_9RHOB</name>
<keyword evidence="2" id="KW-0285">Flavoprotein</keyword>
<evidence type="ECO:0000256" key="1">
    <source>
        <dbReference type="ARBA" id="ARBA00001974"/>
    </source>
</evidence>
<keyword evidence="6" id="KW-1185">Reference proteome</keyword>
<dbReference type="Proteomes" id="UP000199328">
    <property type="component" value="Unassembled WGS sequence"/>
</dbReference>
<dbReference type="Pfam" id="PF01494">
    <property type="entry name" value="FAD_binding_3"/>
    <property type="match status" value="1"/>
</dbReference>
<proteinExistence type="predicted"/>
<dbReference type="GO" id="GO:0016709">
    <property type="term" value="F:oxidoreductase activity, acting on paired donors, with incorporation or reduction of molecular oxygen, NAD(P)H as one donor, and incorporation of one atom of oxygen"/>
    <property type="evidence" value="ECO:0007669"/>
    <property type="project" value="UniProtKB-ARBA"/>
</dbReference>
<evidence type="ECO:0000259" key="4">
    <source>
        <dbReference type="Pfam" id="PF01494"/>
    </source>
</evidence>
<dbReference type="PANTHER" id="PTHR43004">
    <property type="entry name" value="TRK SYSTEM POTASSIUM UPTAKE PROTEIN"/>
    <property type="match status" value="1"/>
</dbReference>
<organism evidence="5 6">
    <name type="scientific">Meinhardsimonia xiamenensis</name>
    <dbReference type="NCBI Taxonomy" id="990712"/>
    <lineage>
        <taxon>Bacteria</taxon>
        <taxon>Pseudomonadati</taxon>
        <taxon>Pseudomonadota</taxon>
        <taxon>Alphaproteobacteria</taxon>
        <taxon>Rhodobacterales</taxon>
        <taxon>Paracoccaceae</taxon>
        <taxon>Meinhardsimonia</taxon>
    </lineage>
</organism>
<evidence type="ECO:0000313" key="5">
    <source>
        <dbReference type="EMBL" id="SDL09561.1"/>
    </source>
</evidence>
<dbReference type="EMBL" id="FNFV01000011">
    <property type="protein sequence ID" value="SDL09561.1"/>
    <property type="molecule type" value="Genomic_DNA"/>
</dbReference>
<keyword evidence="3" id="KW-0274">FAD</keyword>
<dbReference type="PRINTS" id="PR00420">
    <property type="entry name" value="RNGMNOXGNASE"/>
</dbReference>
<protein>
    <submittedName>
        <fullName evidence="5">FAD binding domain-containing protein</fullName>
    </submittedName>
</protein>
<dbReference type="Gene3D" id="3.50.50.60">
    <property type="entry name" value="FAD/NAD(P)-binding domain"/>
    <property type="match status" value="1"/>
</dbReference>
<evidence type="ECO:0000313" key="6">
    <source>
        <dbReference type="Proteomes" id="UP000199328"/>
    </source>
</evidence>
<dbReference type="PANTHER" id="PTHR43004:SF19">
    <property type="entry name" value="BINDING MONOOXYGENASE, PUTATIVE (JCVI)-RELATED"/>
    <property type="match status" value="1"/>
</dbReference>
<dbReference type="SUPFAM" id="SSF51905">
    <property type="entry name" value="FAD/NAD(P)-binding domain"/>
    <property type="match status" value="1"/>
</dbReference>
<dbReference type="Gene3D" id="3.30.9.10">
    <property type="entry name" value="D-Amino Acid Oxidase, subunit A, domain 2"/>
    <property type="match status" value="1"/>
</dbReference>
<accession>A0A1G9H989</accession>
<comment type="cofactor">
    <cofactor evidence="1">
        <name>FAD</name>
        <dbReference type="ChEBI" id="CHEBI:57692"/>
    </cofactor>
</comment>
<dbReference type="STRING" id="990712.SAMN05216257_11134"/>
<dbReference type="InterPro" id="IPR036188">
    <property type="entry name" value="FAD/NAD-bd_sf"/>
</dbReference>
<dbReference type="GO" id="GO:0071949">
    <property type="term" value="F:FAD binding"/>
    <property type="evidence" value="ECO:0007669"/>
    <property type="project" value="InterPro"/>
</dbReference>
<dbReference type="Gene3D" id="3.40.30.120">
    <property type="match status" value="1"/>
</dbReference>
<evidence type="ECO:0000256" key="2">
    <source>
        <dbReference type="ARBA" id="ARBA00022630"/>
    </source>
</evidence>
<dbReference type="RefSeq" id="WP_281220859.1">
    <property type="nucleotide sequence ID" value="NZ_FNFV01000011.1"/>
</dbReference>